<evidence type="ECO:0000259" key="7">
    <source>
        <dbReference type="PROSITE" id="PS50192"/>
    </source>
</evidence>
<organism evidence="8 9">
    <name type="scientific">Hondaea fermentalgiana</name>
    <dbReference type="NCBI Taxonomy" id="2315210"/>
    <lineage>
        <taxon>Eukaryota</taxon>
        <taxon>Sar</taxon>
        <taxon>Stramenopiles</taxon>
        <taxon>Bigyra</taxon>
        <taxon>Labyrinthulomycetes</taxon>
        <taxon>Thraustochytrida</taxon>
        <taxon>Thraustochytriidae</taxon>
        <taxon>Hondaea</taxon>
    </lineage>
</organism>
<dbReference type="PROSITE" id="PS50192">
    <property type="entry name" value="T_SNARE"/>
    <property type="match status" value="1"/>
</dbReference>
<evidence type="ECO:0000256" key="4">
    <source>
        <dbReference type="ARBA" id="ARBA00024443"/>
    </source>
</evidence>
<reference evidence="8 9" key="1">
    <citation type="submission" date="2017-12" db="EMBL/GenBank/DDBJ databases">
        <title>Sequencing, de novo assembly and annotation of complete genome of a new Thraustochytrid species, strain FCC1311.</title>
        <authorList>
            <person name="Sedici K."/>
            <person name="Godart F."/>
            <person name="Aiese Cigliano R."/>
            <person name="Sanseverino W."/>
            <person name="Barakat M."/>
            <person name="Ortet P."/>
            <person name="Marechal E."/>
            <person name="Cagnac O."/>
            <person name="Amato A."/>
        </authorList>
    </citation>
    <scope>NUCLEOTIDE SEQUENCE [LARGE SCALE GENOMIC DNA]</scope>
</reference>
<feature type="compositionally biased region" description="Basic and acidic residues" evidence="6">
    <location>
        <begin position="1"/>
        <end position="10"/>
    </location>
</feature>
<dbReference type="GO" id="GO:0005484">
    <property type="term" value="F:SNAP receptor activity"/>
    <property type="evidence" value="ECO:0007669"/>
    <property type="project" value="TreeGrafter"/>
</dbReference>
<dbReference type="SUPFAM" id="SSF50729">
    <property type="entry name" value="PH domain-like"/>
    <property type="match status" value="1"/>
</dbReference>
<dbReference type="InterPro" id="IPR011993">
    <property type="entry name" value="PH-like_dom_sf"/>
</dbReference>
<feature type="domain" description="T-SNARE coiled-coil homology" evidence="7">
    <location>
        <begin position="29"/>
        <end position="91"/>
    </location>
</feature>
<dbReference type="GO" id="GO:0006906">
    <property type="term" value="P:vesicle fusion"/>
    <property type="evidence" value="ECO:0007669"/>
    <property type="project" value="TreeGrafter"/>
</dbReference>
<evidence type="ECO:0000256" key="3">
    <source>
        <dbReference type="ARBA" id="ARBA00024354"/>
    </source>
</evidence>
<dbReference type="Pfam" id="PF15409">
    <property type="entry name" value="PH_8"/>
    <property type="match status" value="1"/>
</dbReference>
<proteinExistence type="inferred from homology"/>
<dbReference type="GO" id="GO:0006869">
    <property type="term" value="P:lipid transport"/>
    <property type="evidence" value="ECO:0007669"/>
    <property type="project" value="UniProtKB-ARBA"/>
</dbReference>
<dbReference type="InterPro" id="IPR001849">
    <property type="entry name" value="PH_domain"/>
</dbReference>
<dbReference type="InParanoid" id="A0A2R5GSA2"/>
<dbReference type="InterPro" id="IPR000727">
    <property type="entry name" value="T_SNARE_dom"/>
</dbReference>
<accession>A0A2R5GSA2</accession>
<comment type="caution">
    <text evidence="8">The sequence shown here is derived from an EMBL/GenBank/DDBJ whole genome shotgun (WGS) entry which is preliminary data.</text>
</comment>
<evidence type="ECO:0000256" key="1">
    <source>
        <dbReference type="ARBA" id="ARBA00008842"/>
    </source>
</evidence>
<evidence type="ECO:0000313" key="8">
    <source>
        <dbReference type="EMBL" id="GBG31523.1"/>
    </source>
</evidence>
<dbReference type="Gene3D" id="1.20.5.110">
    <property type="match status" value="1"/>
</dbReference>
<feature type="region of interest" description="Disordered" evidence="6">
    <location>
        <begin position="335"/>
        <end position="357"/>
    </location>
</feature>
<dbReference type="InterPro" id="IPR041680">
    <property type="entry name" value="PH_8"/>
</dbReference>
<dbReference type="AlphaFoldDB" id="A0A2R5GSA2"/>
<dbReference type="GO" id="GO:0006887">
    <property type="term" value="P:exocytosis"/>
    <property type="evidence" value="ECO:0007669"/>
    <property type="project" value="TreeGrafter"/>
</dbReference>
<keyword evidence="9" id="KW-1185">Reference proteome</keyword>
<protein>
    <recommendedName>
        <fullName evidence="4">Synaptosomal-associated protein 47</fullName>
    </recommendedName>
    <alternativeName>
        <fullName evidence="5">Synaptosomal-associated 47 kDa protein</fullName>
    </alternativeName>
</protein>
<feature type="region of interest" description="Disordered" evidence="6">
    <location>
        <begin position="1"/>
        <end position="23"/>
    </location>
</feature>
<dbReference type="GO" id="GO:0031201">
    <property type="term" value="C:SNARE complex"/>
    <property type="evidence" value="ECO:0007669"/>
    <property type="project" value="TreeGrafter"/>
</dbReference>
<comment type="similarity">
    <text evidence="1">Belongs to the OSBP family.</text>
</comment>
<dbReference type="GO" id="GO:0019905">
    <property type="term" value="F:syntaxin binding"/>
    <property type="evidence" value="ECO:0007669"/>
    <property type="project" value="TreeGrafter"/>
</dbReference>
<evidence type="ECO:0000256" key="6">
    <source>
        <dbReference type="SAM" id="MobiDB-lite"/>
    </source>
</evidence>
<dbReference type="Gene3D" id="2.30.29.30">
    <property type="entry name" value="Pleckstrin-homology domain (PH domain)/Phosphotyrosine-binding domain (PTB)"/>
    <property type="match status" value="1"/>
</dbReference>
<evidence type="ECO:0000313" key="9">
    <source>
        <dbReference type="Proteomes" id="UP000241890"/>
    </source>
</evidence>
<dbReference type="PANTHER" id="PTHR19305">
    <property type="entry name" value="SYNAPTOSOMAL ASSOCIATED PROTEIN"/>
    <property type="match status" value="1"/>
</dbReference>
<feature type="compositionally biased region" description="Low complexity" evidence="6">
    <location>
        <begin position="240"/>
        <end position="277"/>
    </location>
</feature>
<dbReference type="GO" id="GO:0005886">
    <property type="term" value="C:plasma membrane"/>
    <property type="evidence" value="ECO:0007669"/>
    <property type="project" value="TreeGrafter"/>
</dbReference>
<dbReference type="SMART" id="SM00233">
    <property type="entry name" value="PH"/>
    <property type="match status" value="1"/>
</dbReference>
<feature type="region of interest" description="Disordered" evidence="6">
    <location>
        <begin position="224"/>
        <end position="295"/>
    </location>
</feature>
<evidence type="ECO:0000256" key="5">
    <source>
        <dbReference type="ARBA" id="ARBA00032027"/>
    </source>
</evidence>
<dbReference type="EMBL" id="BEYU01000099">
    <property type="protein sequence ID" value="GBG31523.1"/>
    <property type="molecule type" value="Genomic_DNA"/>
</dbReference>
<name>A0A2R5GSA2_9STRA</name>
<dbReference type="PANTHER" id="PTHR19305:SF9">
    <property type="entry name" value="SYNAPTOSOMAL-ASSOCIATED PROTEIN 29"/>
    <property type="match status" value="1"/>
</dbReference>
<sequence>MATLHTEEPQHGAGQETHVTKEDIKQETRRLEQEVLASQQRSLATLGAAETVAADTLEQLAQQNEVIDGITVNLDAMENDLVYADMILKKIASPFAFMNMKTQGKAFETKFGKTADWSGPLGLKRSILPGFKKFYFVILEGRFMYFKGSGVKLSAASFDAARGTIALKCARIKTDKAKREIIVNSGSSKWHLQCSDDSDFFGWSTMLQQFASGKRLERKRAKGLASVKEANATPVEESDPLPSSATAPSPAHAQSQSLFSAQQQLQQQQQQLLQRQQQQEEEEQKAAQGKDANSFEDIMDKNFDLMMQKMENLGAMALEQQNAINVQNGKLEQAHEAVQDRNASLTTLQRNHERRLK</sequence>
<dbReference type="SUPFAM" id="SSF58038">
    <property type="entry name" value="SNARE fusion complex"/>
    <property type="match status" value="1"/>
</dbReference>
<comment type="similarity">
    <text evidence="2">Belongs to the SNAP-25 family.</text>
</comment>
<comment type="similarity">
    <text evidence="3">Belongs to the SVAP1 family.</text>
</comment>
<gene>
    <name evidence="8" type="ORF">FCC1311_077472</name>
</gene>
<evidence type="ECO:0000256" key="2">
    <source>
        <dbReference type="ARBA" id="ARBA00009480"/>
    </source>
</evidence>
<dbReference type="Proteomes" id="UP000241890">
    <property type="component" value="Unassembled WGS sequence"/>
</dbReference>